<feature type="region of interest" description="Disordered" evidence="1">
    <location>
        <begin position="1"/>
        <end position="43"/>
    </location>
</feature>
<comment type="caution">
    <text evidence="2">The sequence shown here is derived from an EMBL/GenBank/DDBJ whole genome shotgun (WGS) entry which is preliminary data.</text>
</comment>
<keyword evidence="3" id="KW-1185">Reference proteome</keyword>
<accession>A0ABT4BGS4</accession>
<evidence type="ECO:0000313" key="2">
    <source>
        <dbReference type="EMBL" id="MCY1145747.1"/>
    </source>
</evidence>
<evidence type="ECO:0000256" key="1">
    <source>
        <dbReference type="SAM" id="MobiDB-lite"/>
    </source>
</evidence>
<dbReference type="RefSeq" id="WP_267570362.1">
    <property type="nucleotide sequence ID" value="NZ_JAPNTZ010000032.1"/>
</dbReference>
<organism evidence="2 3">
    <name type="scientific">Paractinoplanes pyxinae</name>
    <dbReference type="NCBI Taxonomy" id="2997416"/>
    <lineage>
        <taxon>Bacteria</taxon>
        <taxon>Bacillati</taxon>
        <taxon>Actinomycetota</taxon>
        <taxon>Actinomycetes</taxon>
        <taxon>Micromonosporales</taxon>
        <taxon>Micromonosporaceae</taxon>
        <taxon>Paractinoplanes</taxon>
    </lineage>
</organism>
<proteinExistence type="predicted"/>
<name>A0ABT4BGS4_9ACTN</name>
<dbReference type="Proteomes" id="UP001151002">
    <property type="component" value="Unassembled WGS sequence"/>
</dbReference>
<sequence length="43" mass="4888">MSDEEPDDDADTYEVDGDTIKSDVSLEPDTEEPGPSEWRRDED</sequence>
<evidence type="ECO:0000313" key="3">
    <source>
        <dbReference type="Proteomes" id="UP001151002"/>
    </source>
</evidence>
<reference evidence="2" key="1">
    <citation type="submission" date="2022-11" db="EMBL/GenBank/DDBJ databases">
        <authorList>
            <person name="Somphong A."/>
            <person name="Phongsopitanun W."/>
        </authorList>
    </citation>
    <scope>NUCLEOTIDE SEQUENCE</scope>
    <source>
        <strain evidence="2">Pm04-4</strain>
    </source>
</reference>
<dbReference type="EMBL" id="JAPNTZ010000032">
    <property type="protein sequence ID" value="MCY1145747.1"/>
    <property type="molecule type" value="Genomic_DNA"/>
</dbReference>
<feature type="compositionally biased region" description="Acidic residues" evidence="1">
    <location>
        <begin position="1"/>
        <end position="17"/>
    </location>
</feature>
<gene>
    <name evidence="2" type="ORF">OWR29_47780</name>
</gene>
<protein>
    <submittedName>
        <fullName evidence="2">Uncharacterized protein</fullName>
    </submittedName>
</protein>